<name>A0A817QR46_9BILA</name>
<sequence length="207" mass="24013">MTMGNTNTGVQLYRKKIDSTGNYLPFPGYTIVAHATHPLPKPLVELVSYLSSSELRKYYSFLPTTSYHVTINPLEGVHDEHKELLEQEQGRLKQQDTSLVGTAQNLLCSTIILIEVQLNDRNNPNFEQIIQDVRSTNLQQANILRNYTQSWHLTLAYPYKDIENNEIKERLYKIIENMPESAKLPFTIPLEHIRICRYNDMTRFTSI</sequence>
<accession>A0A817QR46</accession>
<evidence type="ECO:0000313" key="2">
    <source>
        <dbReference type="EMBL" id="CAF3220320.1"/>
    </source>
</evidence>
<proteinExistence type="predicted"/>
<dbReference type="InterPro" id="IPR015069">
    <property type="entry name" value="2H-PEstase_DUF1868"/>
</dbReference>
<reference evidence="2" key="1">
    <citation type="submission" date="2021-02" db="EMBL/GenBank/DDBJ databases">
        <authorList>
            <person name="Nowell W R."/>
        </authorList>
    </citation>
    <scope>NUCLEOTIDE SEQUENCE</scope>
</reference>
<evidence type="ECO:0000313" key="3">
    <source>
        <dbReference type="Proteomes" id="UP000663833"/>
    </source>
</evidence>
<dbReference type="Pfam" id="PF08975">
    <property type="entry name" value="2H-phosphodiest"/>
    <property type="match status" value="1"/>
</dbReference>
<dbReference type="AlphaFoldDB" id="A0A817QR46"/>
<protein>
    <recommendedName>
        <fullName evidence="1">DUF1868 domain-containing protein</fullName>
    </recommendedName>
</protein>
<dbReference type="Proteomes" id="UP000663833">
    <property type="component" value="Unassembled WGS sequence"/>
</dbReference>
<feature type="domain" description="DUF1868" evidence="1">
    <location>
        <begin position="17"/>
        <end position="83"/>
    </location>
</feature>
<comment type="caution">
    <text evidence="2">The sequence shown here is derived from an EMBL/GenBank/DDBJ whole genome shotgun (WGS) entry which is preliminary data.</text>
</comment>
<dbReference type="EMBL" id="CAJNYD010000132">
    <property type="protein sequence ID" value="CAF3220320.1"/>
    <property type="molecule type" value="Genomic_DNA"/>
</dbReference>
<dbReference type="InterPro" id="IPR009097">
    <property type="entry name" value="Cyclic_Pdiesterase"/>
</dbReference>
<gene>
    <name evidence="2" type="ORF">LUA448_LOCUS3222</name>
</gene>
<dbReference type="Gene3D" id="3.90.1140.10">
    <property type="entry name" value="Cyclic phosphodiesterase"/>
    <property type="match status" value="1"/>
</dbReference>
<organism evidence="2 3">
    <name type="scientific">Rotaria socialis</name>
    <dbReference type="NCBI Taxonomy" id="392032"/>
    <lineage>
        <taxon>Eukaryota</taxon>
        <taxon>Metazoa</taxon>
        <taxon>Spiralia</taxon>
        <taxon>Gnathifera</taxon>
        <taxon>Rotifera</taxon>
        <taxon>Eurotatoria</taxon>
        <taxon>Bdelloidea</taxon>
        <taxon>Philodinida</taxon>
        <taxon>Philodinidae</taxon>
        <taxon>Rotaria</taxon>
    </lineage>
</organism>
<dbReference type="SUPFAM" id="SSF55144">
    <property type="entry name" value="LigT-like"/>
    <property type="match status" value="1"/>
</dbReference>
<evidence type="ECO:0000259" key="1">
    <source>
        <dbReference type="Pfam" id="PF08975"/>
    </source>
</evidence>